<dbReference type="InterPro" id="IPR029063">
    <property type="entry name" value="SAM-dependent_MTases_sf"/>
</dbReference>
<organism evidence="1 2">
    <name type="scientific">Cylindrotheca closterium</name>
    <dbReference type="NCBI Taxonomy" id="2856"/>
    <lineage>
        <taxon>Eukaryota</taxon>
        <taxon>Sar</taxon>
        <taxon>Stramenopiles</taxon>
        <taxon>Ochrophyta</taxon>
        <taxon>Bacillariophyta</taxon>
        <taxon>Bacillariophyceae</taxon>
        <taxon>Bacillariophycidae</taxon>
        <taxon>Bacillariales</taxon>
        <taxon>Bacillariaceae</taxon>
        <taxon>Cylindrotheca</taxon>
    </lineage>
</organism>
<dbReference type="Pfam" id="PF10294">
    <property type="entry name" value="Methyltransf_16"/>
    <property type="match status" value="1"/>
</dbReference>
<comment type="caution">
    <text evidence="1">The sequence shown here is derived from an EMBL/GenBank/DDBJ whole genome shotgun (WGS) entry which is preliminary data.</text>
</comment>
<accession>A0AAD2JPE3</accession>
<dbReference type="PANTHER" id="PTHR14614:SF123">
    <property type="entry name" value="OS04G0645500 PROTEIN"/>
    <property type="match status" value="1"/>
</dbReference>
<evidence type="ECO:0000313" key="1">
    <source>
        <dbReference type="EMBL" id="CAJ1966837.1"/>
    </source>
</evidence>
<evidence type="ECO:0000313" key="2">
    <source>
        <dbReference type="Proteomes" id="UP001295423"/>
    </source>
</evidence>
<proteinExistence type="predicted"/>
<dbReference type="EMBL" id="CAKOGP040002313">
    <property type="protein sequence ID" value="CAJ1966837.1"/>
    <property type="molecule type" value="Genomic_DNA"/>
</dbReference>
<dbReference type="AlphaFoldDB" id="A0AAD2JPE3"/>
<dbReference type="SUPFAM" id="SSF53335">
    <property type="entry name" value="S-adenosyl-L-methionine-dependent methyltransferases"/>
    <property type="match status" value="1"/>
</dbReference>
<protein>
    <submittedName>
        <fullName evidence="1">Uncharacterized protein</fullName>
    </submittedName>
</protein>
<dbReference type="Gene3D" id="3.40.50.150">
    <property type="entry name" value="Vaccinia Virus protein VP39"/>
    <property type="match status" value="1"/>
</dbReference>
<keyword evidence="2" id="KW-1185">Reference proteome</keyword>
<reference evidence="1" key="1">
    <citation type="submission" date="2023-08" db="EMBL/GenBank/DDBJ databases">
        <authorList>
            <person name="Audoor S."/>
            <person name="Bilcke G."/>
        </authorList>
    </citation>
    <scope>NUCLEOTIDE SEQUENCE</scope>
</reference>
<dbReference type="PANTHER" id="PTHR14614">
    <property type="entry name" value="HEPATOCELLULAR CARCINOMA-ASSOCIATED ANTIGEN"/>
    <property type="match status" value="1"/>
</dbReference>
<gene>
    <name evidence="1" type="ORF">CYCCA115_LOCUS22420</name>
</gene>
<dbReference type="InterPro" id="IPR019410">
    <property type="entry name" value="Methyltransf_16"/>
</dbReference>
<sequence length="278" mass="31307">MTAMHQRYQFGNLEKALASRKSPPINTTWEREKGRGLMFDFGEYRLKIATAEGSQDEVVIYEDCSMISTRVWDCSVLTAKCLENIAMKDRKMPDLRFPLNLPSNVDRPLQVLELGAGTGLLSVCLAKLGAAVLSTEYGSSVKFLKKNCVDNEVEVPTGDDEKWTPAPGRVTSCELDWFNSNQTLESMFAEGQDTIFDLIVVTDCSLTNKDSNGVMEMIHKFGTTGHTRAIVGVCKEREGTPYCAENIPKQFKNVKRVPEEDYHPEYSSSRYIIWSFEI</sequence>
<dbReference type="CDD" id="cd02440">
    <property type="entry name" value="AdoMet_MTases"/>
    <property type="match status" value="1"/>
</dbReference>
<name>A0AAD2JPE3_9STRA</name>
<dbReference type="Proteomes" id="UP001295423">
    <property type="component" value="Unassembled WGS sequence"/>
</dbReference>